<dbReference type="Proteomes" id="UP000230392">
    <property type="component" value="Unassembled WGS sequence"/>
</dbReference>
<keyword evidence="2" id="KW-0820">tRNA-binding</keyword>
<evidence type="ECO:0000256" key="6">
    <source>
        <dbReference type="ARBA" id="ARBA00050038"/>
    </source>
</evidence>
<dbReference type="Pfam" id="PF01195">
    <property type="entry name" value="Pept_tRNA_hydro"/>
    <property type="match status" value="1"/>
</dbReference>
<evidence type="ECO:0000256" key="3">
    <source>
        <dbReference type="ARBA" id="ARBA00022801"/>
    </source>
</evidence>
<sequence length="119" mass="13240">MNIRDKFLILGLGNPGKKYEKNRHNLGFRIIDRLAKDTDFRRTSKALVAKIKIAGKEVLLAKPLTYVNLSGEATLSLLTRYRLKKESLLVVCDDLSLPFGTTRLKNQGSSGGHNGLQSI</sequence>
<dbReference type="PANTHER" id="PTHR17224">
    <property type="entry name" value="PEPTIDYL-TRNA HYDROLASE"/>
    <property type="match status" value="1"/>
</dbReference>
<evidence type="ECO:0000256" key="1">
    <source>
        <dbReference type="ARBA" id="ARBA00013260"/>
    </source>
</evidence>
<dbReference type="AlphaFoldDB" id="A0A2G9Y884"/>
<feature type="non-terminal residue" evidence="7">
    <location>
        <position position="119"/>
    </location>
</feature>
<dbReference type="GO" id="GO:0004045">
    <property type="term" value="F:peptidyl-tRNA hydrolase activity"/>
    <property type="evidence" value="ECO:0007669"/>
    <property type="project" value="UniProtKB-EC"/>
</dbReference>
<dbReference type="PROSITE" id="PS01195">
    <property type="entry name" value="PEPT_TRNA_HYDROL_1"/>
    <property type="match status" value="1"/>
</dbReference>
<keyword evidence="4" id="KW-0694">RNA-binding</keyword>
<dbReference type="InterPro" id="IPR036416">
    <property type="entry name" value="Pept_tRNA_hydro_sf"/>
</dbReference>
<dbReference type="EC" id="3.1.1.29" evidence="1"/>
<accession>A0A2G9Y884</accession>
<organism evidence="7 8">
    <name type="scientific">bacterium (Candidatus Ratteibacteria) CG23_combo_of_CG06-09_8_20_14_all_48_7</name>
    <dbReference type="NCBI Taxonomy" id="2014292"/>
    <lineage>
        <taxon>Bacteria</taxon>
        <taxon>Candidatus Ratteibacteria</taxon>
    </lineage>
</organism>
<dbReference type="SUPFAM" id="SSF53178">
    <property type="entry name" value="Peptidyl-tRNA hydrolase-like"/>
    <property type="match status" value="1"/>
</dbReference>
<evidence type="ECO:0000313" key="8">
    <source>
        <dbReference type="Proteomes" id="UP000230392"/>
    </source>
</evidence>
<dbReference type="GO" id="GO:0000049">
    <property type="term" value="F:tRNA binding"/>
    <property type="evidence" value="ECO:0007669"/>
    <property type="project" value="UniProtKB-KW"/>
</dbReference>
<keyword evidence="3 7" id="KW-0378">Hydrolase</keyword>
<dbReference type="PANTHER" id="PTHR17224:SF1">
    <property type="entry name" value="PEPTIDYL-TRNA HYDROLASE"/>
    <property type="match status" value="1"/>
</dbReference>
<comment type="similarity">
    <text evidence="5">Belongs to the PTH family.</text>
</comment>
<reference evidence="7 8" key="1">
    <citation type="submission" date="2017-09" db="EMBL/GenBank/DDBJ databases">
        <title>Depth-based differentiation of microbial function through sediment-hosted aquifers and enrichment of novel symbionts in the deep terrestrial subsurface.</title>
        <authorList>
            <person name="Probst A.J."/>
            <person name="Ladd B."/>
            <person name="Jarett J.K."/>
            <person name="Geller-Mcgrath D.E."/>
            <person name="Sieber C.M."/>
            <person name="Emerson J.B."/>
            <person name="Anantharaman K."/>
            <person name="Thomas B.C."/>
            <person name="Malmstrom R."/>
            <person name="Stieglmeier M."/>
            <person name="Klingl A."/>
            <person name="Woyke T."/>
            <person name="Ryan C.M."/>
            <person name="Banfield J.F."/>
        </authorList>
    </citation>
    <scope>NUCLEOTIDE SEQUENCE [LARGE SCALE GENOMIC DNA]</scope>
    <source>
        <strain evidence="7">CG23_combo_of_CG06-09_8_20_14_all_48_7</strain>
    </source>
</reference>
<name>A0A2G9Y884_9BACT</name>
<dbReference type="InterPro" id="IPR018171">
    <property type="entry name" value="Pept_tRNA_hydro_CS"/>
</dbReference>
<dbReference type="InterPro" id="IPR001328">
    <property type="entry name" value="Pept_tRNA_hydro"/>
</dbReference>
<evidence type="ECO:0000256" key="4">
    <source>
        <dbReference type="ARBA" id="ARBA00022884"/>
    </source>
</evidence>
<evidence type="ECO:0000256" key="2">
    <source>
        <dbReference type="ARBA" id="ARBA00022555"/>
    </source>
</evidence>
<evidence type="ECO:0000313" key="7">
    <source>
        <dbReference type="EMBL" id="PIP15430.1"/>
    </source>
</evidence>
<dbReference type="EMBL" id="PCRF01000285">
    <property type="protein sequence ID" value="PIP15430.1"/>
    <property type="molecule type" value="Genomic_DNA"/>
</dbReference>
<dbReference type="NCBIfam" id="TIGR00447">
    <property type="entry name" value="pth"/>
    <property type="match status" value="1"/>
</dbReference>
<proteinExistence type="inferred from homology"/>
<dbReference type="Gene3D" id="3.40.50.1470">
    <property type="entry name" value="Peptidyl-tRNA hydrolase"/>
    <property type="match status" value="1"/>
</dbReference>
<comment type="caution">
    <text evidence="7">The sequence shown here is derived from an EMBL/GenBank/DDBJ whole genome shotgun (WGS) entry which is preliminary data.</text>
</comment>
<protein>
    <recommendedName>
        <fullName evidence="6">Peptidyl-tRNA hydrolase</fullName>
        <ecNumber evidence="1">3.1.1.29</ecNumber>
    </recommendedName>
</protein>
<evidence type="ECO:0000256" key="5">
    <source>
        <dbReference type="ARBA" id="ARBA00038063"/>
    </source>
</evidence>
<dbReference type="CDD" id="cd00462">
    <property type="entry name" value="PTH"/>
    <property type="match status" value="1"/>
</dbReference>
<gene>
    <name evidence="7" type="ORF">COX46_05890</name>
</gene>